<evidence type="ECO:0000256" key="2">
    <source>
        <dbReference type="ARBA" id="ARBA00022741"/>
    </source>
</evidence>
<proteinExistence type="predicted"/>
<dbReference type="Proteomes" id="UP000663699">
    <property type="component" value="Chromosome 14"/>
</dbReference>
<evidence type="ECO:0000256" key="1">
    <source>
        <dbReference type="ARBA" id="ARBA00022598"/>
    </source>
</evidence>
<reference evidence="5" key="1">
    <citation type="submission" date="2020-06" db="EMBL/GenBank/DDBJ databases">
        <title>Genomes of multiple members of Pneumocystis genus reveal paths to human pathogen Pneumocystis jirovecii.</title>
        <authorList>
            <person name="Cisse O.H."/>
            <person name="Ma L."/>
            <person name="Dekker J."/>
            <person name="Khil P."/>
            <person name="Jo J."/>
            <person name="Brenchley J."/>
            <person name="Blair R."/>
            <person name="Pahar B."/>
            <person name="Chabe M."/>
            <person name="Van Rompay K.A."/>
            <person name="Keesler R."/>
            <person name="Sukura A."/>
            <person name="Hirsch V."/>
            <person name="Kutty G."/>
            <person name="Liu Y."/>
            <person name="Peng L."/>
            <person name="Chen J."/>
            <person name="Song J."/>
            <person name="Weissenbacher-Lang C."/>
            <person name="Xu J."/>
            <person name="Upham N.S."/>
            <person name="Stajich J.E."/>
            <person name="Cuomo C.A."/>
            <person name="Cushion M.T."/>
            <person name="Kovacs J.A."/>
        </authorList>
    </citation>
    <scope>NUCLEOTIDE SEQUENCE</scope>
    <source>
        <strain evidence="5">2A</strain>
    </source>
</reference>
<keyword evidence="6" id="KW-1185">Reference proteome</keyword>
<gene>
    <name evidence="5" type="ORF">MERGE_001196</name>
</gene>
<feature type="domain" description="Biotin carboxylation" evidence="4">
    <location>
        <begin position="57"/>
        <end position="149"/>
    </location>
</feature>
<protein>
    <recommendedName>
        <fullName evidence="4">Biotin carboxylation domain-containing protein</fullName>
    </recommendedName>
</protein>
<dbReference type="PROSITE" id="PS50979">
    <property type="entry name" value="BC"/>
    <property type="match status" value="1"/>
</dbReference>
<dbReference type="Pfam" id="PF00289">
    <property type="entry name" value="Biotin_carb_N"/>
    <property type="match status" value="1"/>
</dbReference>
<accession>A0A899G5X9</accession>
<dbReference type="PANTHER" id="PTHR45728">
    <property type="entry name" value="ACETYL-COA CARBOXYLASE, ISOFORM A"/>
    <property type="match status" value="1"/>
</dbReference>
<dbReference type="InterPro" id="IPR049076">
    <property type="entry name" value="ACCA"/>
</dbReference>
<keyword evidence="1" id="KW-0436">Ligase</keyword>
<keyword evidence="3" id="KW-0067">ATP-binding</keyword>
<evidence type="ECO:0000256" key="3">
    <source>
        <dbReference type="ARBA" id="ARBA00022840"/>
    </source>
</evidence>
<dbReference type="GO" id="GO:0006633">
    <property type="term" value="P:fatty acid biosynthetic process"/>
    <property type="evidence" value="ECO:0007669"/>
    <property type="project" value="TreeGrafter"/>
</dbReference>
<evidence type="ECO:0000313" key="5">
    <source>
        <dbReference type="EMBL" id="QSL66809.1"/>
    </source>
</evidence>
<evidence type="ECO:0000259" key="4">
    <source>
        <dbReference type="PROSITE" id="PS50979"/>
    </source>
</evidence>
<dbReference type="InterPro" id="IPR016185">
    <property type="entry name" value="PreATP-grasp_dom_sf"/>
</dbReference>
<dbReference type="EMBL" id="CP054545">
    <property type="protein sequence ID" value="QSL66809.1"/>
    <property type="molecule type" value="Genomic_DNA"/>
</dbReference>
<dbReference type="SUPFAM" id="SSF52440">
    <property type="entry name" value="PreATP-grasp domain"/>
    <property type="match status" value="1"/>
</dbReference>
<dbReference type="PANTHER" id="PTHR45728:SF3">
    <property type="entry name" value="ACETYL-COA CARBOXYLASE"/>
    <property type="match status" value="1"/>
</dbReference>
<dbReference type="GO" id="GO:0003989">
    <property type="term" value="F:acetyl-CoA carboxylase activity"/>
    <property type="evidence" value="ECO:0007669"/>
    <property type="project" value="InterPro"/>
</dbReference>
<organism evidence="5 6">
    <name type="scientific">Pneumocystis wakefieldiae</name>
    <dbReference type="NCBI Taxonomy" id="38082"/>
    <lineage>
        <taxon>Eukaryota</taxon>
        <taxon>Fungi</taxon>
        <taxon>Dikarya</taxon>
        <taxon>Ascomycota</taxon>
        <taxon>Taphrinomycotina</taxon>
        <taxon>Pneumocystomycetes</taxon>
        <taxon>Pneumocystaceae</taxon>
        <taxon>Pneumocystis</taxon>
    </lineage>
</organism>
<name>A0A899G5X9_9ASCO</name>
<evidence type="ECO:0000313" key="6">
    <source>
        <dbReference type="Proteomes" id="UP000663699"/>
    </source>
</evidence>
<dbReference type="Gene3D" id="3.40.50.20">
    <property type="match status" value="1"/>
</dbReference>
<dbReference type="GO" id="GO:0005524">
    <property type="term" value="F:ATP binding"/>
    <property type="evidence" value="ECO:0007669"/>
    <property type="project" value="UniProtKB-KW"/>
</dbReference>
<dbReference type="InterPro" id="IPR005481">
    <property type="entry name" value="BC-like_N"/>
</dbReference>
<dbReference type="OrthoDB" id="14612at2759"/>
<dbReference type="GO" id="GO:0005739">
    <property type="term" value="C:mitochondrion"/>
    <property type="evidence" value="ECO:0007669"/>
    <property type="project" value="TreeGrafter"/>
</dbReference>
<dbReference type="AlphaFoldDB" id="A0A899G5X9"/>
<dbReference type="InterPro" id="IPR011764">
    <property type="entry name" value="Biotin_carboxylation_dom"/>
</dbReference>
<sequence length="149" mass="16488">MLFFQISTLFAEKKSVLLSVFEYKTEVLSCFLGGNSLEKASPGPVKDFVAAHGGHTVITSVLIANNGIAAVKEIRSIRKWAYETFNNERAIQFTVMATPEDLKVNADYIRMAEQYVEVPGGSNNNNYANVELIVDVAERMGVHAVWAGW</sequence>
<keyword evidence="2" id="KW-0547">Nucleotide-binding</keyword>